<proteinExistence type="predicted"/>
<name>A0A6J7E2Q9_9ZZZZ</name>
<accession>A0A6J7E2Q9</accession>
<feature type="region of interest" description="Disordered" evidence="1">
    <location>
        <begin position="28"/>
        <end position="67"/>
    </location>
</feature>
<reference evidence="2" key="1">
    <citation type="submission" date="2020-05" db="EMBL/GenBank/DDBJ databases">
        <authorList>
            <person name="Chiriac C."/>
            <person name="Salcher M."/>
            <person name="Ghai R."/>
            <person name="Kavagutti S V."/>
        </authorList>
    </citation>
    <scope>NUCLEOTIDE SEQUENCE</scope>
</reference>
<sequence>MLRSGLAPANVVAVVRVAAVDHAIARLEQPDEFGHHRLGDVPGGHHDPDRARGGQGSDKGSEAVSTNCAVSRQGCNGVGRHIECHDRVTIAEGTPGEVGPHAPESDHAKRDA</sequence>
<evidence type="ECO:0000256" key="1">
    <source>
        <dbReference type="SAM" id="MobiDB-lite"/>
    </source>
</evidence>
<feature type="compositionally biased region" description="Basic and acidic residues" evidence="1">
    <location>
        <begin position="103"/>
        <end position="112"/>
    </location>
</feature>
<protein>
    <submittedName>
        <fullName evidence="2">Unannotated protein</fullName>
    </submittedName>
</protein>
<dbReference type="AlphaFoldDB" id="A0A6J7E2Q9"/>
<feature type="compositionally biased region" description="Basic and acidic residues" evidence="1">
    <location>
        <begin position="28"/>
        <end position="52"/>
    </location>
</feature>
<gene>
    <name evidence="2" type="ORF">UFOPK3402_01026</name>
</gene>
<evidence type="ECO:0000313" key="2">
    <source>
        <dbReference type="EMBL" id="CAB4877337.1"/>
    </source>
</evidence>
<feature type="region of interest" description="Disordered" evidence="1">
    <location>
        <begin position="89"/>
        <end position="112"/>
    </location>
</feature>
<dbReference type="EMBL" id="CAFBLS010000116">
    <property type="protein sequence ID" value="CAB4877337.1"/>
    <property type="molecule type" value="Genomic_DNA"/>
</dbReference>
<organism evidence="2">
    <name type="scientific">freshwater metagenome</name>
    <dbReference type="NCBI Taxonomy" id="449393"/>
    <lineage>
        <taxon>unclassified sequences</taxon>
        <taxon>metagenomes</taxon>
        <taxon>ecological metagenomes</taxon>
    </lineage>
</organism>